<dbReference type="Proteomes" id="UP000830375">
    <property type="component" value="Unassembled WGS sequence"/>
</dbReference>
<feature type="region of interest" description="Disordered" evidence="2">
    <location>
        <begin position="1127"/>
        <end position="1175"/>
    </location>
</feature>
<sequence>MRWSCKCCNFSSPNQRTLIVHYKLKHCHQARNYPLPCVYADCVCSFRTESSLKKHLTRDHSQARSNQVTARLNCELCNFSETCSDTQYFAHLKIHLHNKETVKCPFKDCSFQSRVYSTFRAHKSKKHHLCTVDNFRENLYQTFIQGTLNSESTDFETHSDDLDLTDDLIEDQDLHDLLEHKIASLLLRMQTNLHVSKSTTQEIINELCSISSVVEECTPKIIESVLIKHNCAENSAVTAAITEIVKKLNPLSFLSKDGPFGSEYKRETFYKKNFKVIEPIEYVLDASSRRKFVYIPVLKVLTELLSRNDVLDKVLETGHIETIEHLSQYKTYRDGLYYKDNNLLSSEDLSIALGLYIDDFEVCNPLGTSKKKHKVCAVYWVISNLPIRYRSSVQSIYLACLCHSNDVKKYGYGAILEPLLKDLEVLEQQGLYVQKLGTTVRGTVLYVSADNLGAHSLAGFHESFNVDKFCRFCLASRQDIDIHEVKEGVFPLRTVEAHKQDLLELNRHQLVSMNGVKSDCVLDRLSHFRTIQGFPPDFMHDLFEGIVSRELSLCIKSLISKHYFTIDELNSIIESFPFKFTDKTNRPHPISKSFASKKSIGGNCHENWTLLRLLPLMIGHIIPEDDKTWGILLDLKEIVELLASGHFSEETLAYLECKISDHRCLLKEVFPDFHLLPKHHFLEHYPELIRRFGPLVDFWTIRFEAKHSFFKRVVHDSHNFRNILLTLSTKHQLSLAYHLDLPSLFRPDLEVGHTAIVSPDALEHSMRRAVEQKYGNISLVSLATHACLYGTKYSEGMFLSVGHTSGLPDFGKLVKIVVVSSKVSFLIEPYHAWYMEHLRSYELMKKQSSELVIVELHELKWISTPVSIHKSRQTDGDIKSLFASLSRKKMLLRVIISAQDIRKLRLDSVPDSVDGLKLVLKNKLQLHSSFDLQYEDEDFKDFCNLTCVEDLPKDKVTLQVIFCPVSSDSSLDTFSSAVPSSLAASSSAHSSSPTTSSSLSSQTECFAGRRSQQWPAYFPIPTFSYDVELKLRQGNDAFRESGALLSISRDMKSQILLKLAETIYLFMTYPTLEHFGCVAKALVEKHPCLTEPGSTSGWYGWKHSIKFKMGNYRQKLKGVGCRELEVNSEKRGAGDTRGKRNKVKKPRRSETNFLPDLPQGRDSRNGPGDEKTTPNLAYIDDAMNATYALRRQEIVEEEPPVAEMRVRWPALFTERQIAKEFTRLTSMDINKFYEGLDSHLHKLLQLFRLKRFEEVQDMTSLMESLDKDASNQRKRAAALQGLPWYMKENPSTLMKRCEVSSKMFIMFIDTKTSSQWAWLHIISGILCVDTLYSQTCLKHRQFFFFFLFLHEANRSWGGLHQRNGDWNPFGC</sequence>
<keyword evidence="5" id="KW-1185">Reference proteome</keyword>
<dbReference type="EMBL" id="JACTAM010000312">
    <property type="protein sequence ID" value="KAI2647481.1"/>
    <property type="molecule type" value="Genomic_DNA"/>
</dbReference>
<dbReference type="PROSITE" id="PS00028">
    <property type="entry name" value="ZINC_FINGER_C2H2_1"/>
    <property type="match status" value="1"/>
</dbReference>
<dbReference type="PROSITE" id="PS50157">
    <property type="entry name" value="ZINC_FINGER_C2H2_2"/>
    <property type="match status" value="1"/>
</dbReference>
<evidence type="ECO:0000259" key="3">
    <source>
        <dbReference type="PROSITE" id="PS50157"/>
    </source>
</evidence>
<organism evidence="4 5">
    <name type="scientific">Labeo rohita</name>
    <name type="common">Indian major carp</name>
    <name type="synonym">Cyprinus rohita</name>
    <dbReference type="NCBI Taxonomy" id="84645"/>
    <lineage>
        <taxon>Eukaryota</taxon>
        <taxon>Metazoa</taxon>
        <taxon>Chordata</taxon>
        <taxon>Craniata</taxon>
        <taxon>Vertebrata</taxon>
        <taxon>Euteleostomi</taxon>
        <taxon>Actinopterygii</taxon>
        <taxon>Neopterygii</taxon>
        <taxon>Teleostei</taxon>
        <taxon>Ostariophysi</taxon>
        <taxon>Cypriniformes</taxon>
        <taxon>Cyprinidae</taxon>
        <taxon>Labeoninae</taxon>
        <taxon>Labeonini</taxon>
        <taxon>Labeo</taxon>
    </lineage>
</organism>
<dbReference type="PANTHER" id="PTHR31025">
    <property type="entry name" value="SI:CH211-196P9.1-RELATED"/>
    <property type="match status" value="1"/>
</dbReference>
<dbReference type="PANTHER" id="PTHR31025:SF19">
    <property type="entry name" value="SI:CH73-42K18.1-RELATED"/>
    <property type="match status" value="1"/>
</dbReference>
<feature type="compositionally biased region" description="Basic and acidic residues" evidence="2">
    <location>
        <begin position="1159"/>
        <end position="1172"/>
    </location>
</feature>
<feature type="domain" description="C2H2-type" evidence="3">
    <location>
        <begin position="35"/>
        <end position="65"/>
    </location>
</feature>
<protein>
    <submittedName>
        <fullName evidence="4">Sterile alpha motif domain-containing protein 3</fullName>
    </submittedName>
</protein>
<proteinExistence type="predicted"/>
<evidence type="ECO:0000256" key="2">
    <source>
        <dbReference type="SAM" id="MobiDB-lite"/>
    </source>
</evidence>
<accession>A0ABQ8L9Q4</accession>
<feature type="compositionally biased region" description="Basic and acidic residues" evidence="2">
    <location>
        <begin position="1127"/>
        <end position="1138"/>
    </location>
</feature>
<keyword evidence="1" id="KW-0862">Zinc</keyword>
<keyword evidence="1" id="KW-0863">Zinc-finger</keyword>
<dbReference type="SMART" id="SM00355">
    <property type="entry name" value="ZnF_C2H2"/>
    <property type="match status" value="4"/>
</dbReference>
<gene>
    <name evidence="4" type="ORF">H4Q32_025688</name>
</gene>
<evidence type="ECO:0000256" key="1">
    <source>
        <dbReference type="PROSITE-ProRule" id="PRU00042"/>
    </source>
</evidence>
<reference evidence="4 5" key="1">
    <citation type="submission" date="2022-01" db="EMBL/GenBank/DDBJ databases">
        <title>A high-quality chromosome-level genome assembly of rohu carp, Labeo rohita.</title>
        <authorList>
            <person name="Arick M.A. II"/>
            <person name="Hsu C.-Y."/>
            <person name="Magbanua Z."/>
            <person name="Pechanova O."/>
            <person name="Grover C."/>
            <person name="Miller E."/>
            <person name="Thrash A."/>
            <person name="Ezzel L."/>
            <person name="Alam S."/>
            <person name="Benzie J."/>
            <person name="Hamilton M."/>
            <person name="Karsi A."/>
            <person name="Lawrence M.L."/>
            <person name="Peterson D.G."/>
        </authorList>
    </citation>
    <scope>NUCLEOTIDE SEQUENCE [LARGE SCALE GENOMIC DNA]</scope>
    <source>
        <strain evidence="5">BAU-BD-2019</strain>
        <tissue evidence="4">Blood</tissue>
    </source>
</reference>
<dbReference type="InterPro" id="IPR013087">
    <property type="entry name" value="Znf_C2H2_type"/>
</dbReference>
<evidence type="ECO:0000313" key="4">
    <source>
        <dbReference type="EMBL" id="KAI2647481.1"/>
    </source>
</evidence>
<keyword evidence="1" id="KW-0479">Metal-binding</keyword>
<evidence type="ECO:0000313" key="5">
    <source>
        <dbReference type="Proteomes" id="UP000830375"/>
    </source>
</evidence>
<comment type="caution">
    <text evidence="4">The sequence shown here is derived from an EMBL/GenBank/DDBJ whole genome shotgun (WGS) entry which is preliminary data.</text>
</comment>
<name>A0ABQ8L9Q4_LABRO</name>